<evidence type="ECO:0000313" key="3">
    <source>
        <dbReference type="EMBL" id="EST07361.1"/>
    </source>
</evidence>
<dbReference type="eggNOG" id="ENOG502QUKR">
    <property type="taxonomic scope" value="Eukaryota"/>
</dbReference>
<dbReference type="SUPFAM" id="SSF56024">
    <property type="entry name" value="Phospholipase D/nuclease"/>
    <property type="match status" value="2"/>
</dbReference>
<feature type="domain" description="PLD phosphodiesterase" evidence="2">
    <location>
        <begin position="343"/>
        <end position="370"/>
    </location>
</feature>
<evidence type="ECO:0000256" key="1">
    <source>
        <dbReference type="SAM" id="MobiDB-lite"/>
    </source>
</evidence>
<dbReference type="PANTHER" id="PTHR21248:SF22">
    <property type="entry name" value="PHOSPHOLIPASE D"/>
    <property type="match status" value="1"/>
</dbReference>
<feature type="region of interest" description="Disordered" evidence="1">
    <location>
        <begin position="589"/>
        <end position="729"/>
    </location>
</feature>
<feature type="region of interest" description="Disordered" evidence="1">
    <location>
        <begin position="17"/>
        <end position="41"/>
    </location>
</feature>
<feature type="compositionally biased region" description="Polar residues" evidence="1">
    <location>
        <begin position="228"/>
        <end position="237"/>
    </location>
</feature>
<dbReference type="STRING" id="1365824.V5EAD8"/>
<gene>
    <name evidence="3" type="ORF">PSEUBRA_SCAF20g03133</name>
</gene>
<keyword evidence="4" id="KW-1185">Reference proteome</keyword>
<evidence type="ECO:0000259" key="2">
    <source>
        <dbReference type="PROSITE" id="PS50035"/>
    </source>
</evidence>
<accession>V5EAD8</accession>
<dbReference type="HOGENOM" id="CLU_008053_1_0_1"/>
<name>V5EAD8_KALBG</name>
<feature type="compositionally biased region" description="Basic and acidic residues" evidence="1">
    <location>
        <begin position="999"/>
        <end position="1019"/>
    </location>
</feature>
<dbReference type="CDD" id="cd00138">
    <property type="entry name" value="PLDc_SF"/>
    <property type="match status" value="1"/>
</dbReference>
<dbReference type="PANTHER" id="PTHR21248">
    <property type="entry name" value="CARDIOLIPIN SYNTHASE"/>
    <property type="match status" value="1"/>
</dbReference>
<dbReference type="RefSeq" id="XP_016292350.1">
    <property type="nucleotide sequence ID" value="XM_016436312.1"/>
</dbReference>
<feature type="compositionally biased region" description="Polar residues" evidence="1">
    <location>
        <begin position="31"/>
        <end position="41"/>
    </location>
</feature>
<dbReference type="Pfam" id="PF13091">
    <property type="entry name" value="PLDc_2"/>
    <property type="match status" value="1"/>
</dbReference>
<feature type="compositionally biased region" description="Polar residues" evidence="1">
    <location>
        <begin position="654"/>
        <end position="667"/>
    </location>
</feature>
<feature type="region of interest" description="Disordered" evidence="1">
    <location>
        <begin position="999"/>
        <end position="1037"/>
    </location>
</feature>
<feature type="compositionally biased region" description="Low complexity" evidence="1">
    <location>
        <begin position="1025"/>
        <end position="1037"/>
    </location>
</feature>
<dbReference type="Proteomes" id="UP000019377">
    <property type="component" value="Unassembled WGS sequence"/>
</dbReference>
<organism evidence="3 4">
    <name type="scientific">Kalmanozyma brasiliensis (strain GHG001)</name>
    <name type="common">Yeast</name>
    <name type="synonym">Pseudozyma brasiliensis</name>
    <dbReference type="NCBI Taxonomy" id="1365824"/>
    <lineage>
        <taxon>Eukaryota</taxon>
        <taxon>Fungi</taxon>
        <taxon>Dikarya</taxon>
        <taxon>Basidiomycota</taxon>
        <taxon>Ustilaginomycotina</taxon>
        <taxon>Ustilaginomycetes</taxon>
        <taxon>Ustilaginales</taxon>
        <taxon>Ustilaginaceae</taxon>
        <taxon>Kalmanozyma</taxon>
    </lineage>
</organism>
<feature type="region of interest" description="Disordered" evidence="1">
    <location>
        <begin position="219"/>
        <end position="280"/>
    </location>
</feature>
<dbReference type="InterPro" id="IPR001736">
    <property type="entry name" value="PLipase_D/transphosphatidylase"/>
</dbReference>
<dbReference type="PROSITE" id="PS50035">
    <property type="entry name" value="PLD"/>
    <property type="match status" value="1"/>
</dbReference>
<dbReference type="OMA" id="FHAKYMV"/>
<protein>
    <recommendedName>
        <fullName evidence="2">PLD phosphodiesterase domain-containing protein</fullName>
    </recommendedName>
</protein>
<dbReference type="GeneID" id="27418949"/>
<sequence length="1037" mass="113572">MPICGSSHIHNEAAEKAHLSAGSQVGPFQDSRPQSSQPTITSAVAADPTLPPSQAAKHLFPKPSAAKRGVIRFKIKEQLEEGRGKHWNWNKGAVHDGNREPDDQEIERVRHRFGYKPTDQGGPSRLYLMVLADCLLPLPRNPMSGVVSPPLLATTGIVPLSIFSTGPDIIGHYYDCIVAARKEVILLTNYWQGGKNVDRIAEALRELNNRVQKRRKLRALQARRKGQSAPTTNPSDTPHQEKAARQQADLLEHQGAPGSHSRAEKDQEKPNGDADAEDIELGPCAAEDRIVVKLMWDRGPQTLADLFRLRKPVPPGMWKANGLPTENEIPNLTMEILNYHRPLMGTFHAKLLIVDRQVALINSNNIQDRPNVEACIRLEGDIVNSIYDHALISWGNRLQPALPCLTAPAPVTPSPEAFMTGNDSTLPSLTTEKLHQLARNVRQRLHEEDTATELEKERSTQSPIAFHFGDVVDQVMRRDSFGAKGAAATEHHVDGDKAARSAGAAWAQKVLGERFSQFQSSSNASKLDRSESDPLPQTGPTQPAQPPHQRKHFADLVEALMKKEGHKPPAWAEGALEVFGLGQSSSKNVAQEVRRNPRPRATLAAGANVPTAVAEEDQSNWRRSVEAEEESLDDAPSHTAIDEGSASPKAPPSSVGSHDPLSTQKDTNGAGEDTATLKAAASSEERSTTAPPAFNTEIFPTKQDGATEAAASETKSPSSKDDEGVPGSVGYRRVHRRTLSQISKSSAAERLSAITKSLDFANNSKVQGEIKADQLASEVLAAAHNDVLDFQPYTFHKPHEPVPMALVNRRPHGTPGHSDIRNPQDAAWLAGFRYAKKHVFIQSPTLNASPIKAAVLAAVRRHVKVELWLDLGFNDKSESMPFQGGTNEQVVTAFYRQLRREGKGDEKYLEVYWYTGKDMTRPLNAVRKQRNCHVKFAAFDGHVAVLGSGNQDTQSWFHSQEINVMVDSKQIVDEWMAALSRNQSTKQYGMVDQRDGIWRGRDGKELADTGKDQAKDKSGESSPPATAAATFTGQANA</sequence>
<proteinExistence type="predicted"/>
<dbReference type="GO" id="GO:0030572">
    <property type="term" value="F:phosphatidyltransferase activity"/>
    <property type="evidence" value="ECO:0007669"/>
    <property type="project" value="UniProtKB-ARBA"/>
</dbReference>
<feature type="compositionally biased region" description="Basic and acidic residues" evidence="1">
    <location>
        <begin position="261"/>
        <end position="272"/>
    </location>
</feature>
<feature type="region of interest" description="Disordered" evidence="1">
    <location>
        <begin position="517"/>
        <end position="550"/>
    </location>
</feature>
<evidence type="ECO:0000313" key="4">
    <source>
        <dbReference type="Proteomes" id="UP000019377"/>
    </source>
</evidence>
<dbReference type="InterPro" id="IPR025202">
    <property type="entry name" value="PLD-like_dom"/>
</dbReference>
<dbReference type="Gene3D" id="3.30.870.10">
    <property type="entry name" value="Endonuclease Chain A"/>
    <property type="match status" value="2"/>
</dbReference>
<reference evidence="4" key="1">
    <citation type="journal article" date="2013" name="Genome Announc.">
        <title>Draft genome sequence of Pseudozyma brasiliensis sp. nov. strain GHG001, a high producer of endo-1,4-xylanase isolated from an insect pest of sugarcane.</title>
        <authorList>
            <person name="Oliveira J.V.D.C."/>
            <person name="dos Santos R.A.C."/>
            <person name="Borges T.A."/>
            <person name="Riano-Pachon D.M."/>
            <person name="Goldman G.H."/>
        </authorList>
    </citation>
    <scope>NUCLEOTIDE SEQUENCE [LARGE SCALE GENOMIC DNA]</scope>
    <source>
        <strain evidence="4">GHG001</strain>
    </source>
</reference>
<dbReference type="GO" id="GO:0032049">
    <property type="term" value="P:cardiolipin biosynthetic process"/>
    <property type="evidence" value="ECO:0007669"/>
    <property type="project" value="UniProtKB-ARBA"/>
</dbReference>
<dbReference type="OrthoDB" id="9997422at2759"/>
<dbReference type="AlphaFoldDB" id="V5EAD8"/>
<dbReference type="EMBL" id="KI545863">
    <property type="protein sequence ID" value="EST07361.1"/>
    <property type="molecule type" value="Genomic_DNA"/>
</dbReference>